<dbReference type="PANTHER" id="PTHR34145:SF28">
    <property type="entry name" value="F-BOX DOMAIN-CONTAINING PROTEIN"/>
    <property type="match status" value="1"/>
</dbReference>
<dbReference type="EMBL" id="PKPP01000210">
    <property type="protein sequence ID" value="PWA95922.1"/>
    <property type="molecule type" value="Genomic_DNA"/>
</dbReference>
<dbReference type="Proteomes" id="UP000245207">
    <property type="component" value="Unassembled WGS sequence"/>
</dbReference>
<accession>A0A2U1QD70</accession>
<proteinExistence type="predicted"/>
<dbReference type="InterPro" id="IPR036047">
    <property type="entry name" value="F-box-like_dom_sf"/>
</dbReference>
<evidence type="ECO:0000259" key="1">
    <source>
        <dbReference type="Pfam" id="PF24758"/>
    </source>
</evidence>
<dbReference type="PANTHER" id="PTHR34145">
    <property type="entry name" value="OS02G0105600 PROTEIN"/>
    <property type="match status" value="1"/>
</dbReference>
<feature type="domain" description="F-box/LRR-repeat protein 15/At3g58940/PEG3-like LRR" evidence="1">
    <location>
        <begin position="128"/>
        <end position="286"/>
    </location>
</feature>
<dbReference type="InterPro" id="IPR055411">
    <property type="entry name" value="LRR_FXL15/At3g58940/PEG3-like"/>
</dbReference>
<gene>
    <name evidence="2" type="ORF">CTI12_AA044600</name>
</gene>
<dbReference type="SUPFAM" id="SSF52047">
    <property type="entry name" value="RNI-like"/>
    <property type="match status" value="1"/>
</dbReference>
<dbReference type="AlphaFoldDB" id="A0A2U1QD70"/>
<evidence type="ECO:0000313" key="2">
    <source>
        <dbReference type="EMBL" id="PWA95922.1"/>
    </source>
</evidence>
<protein>
    <submittedName>
        <fullName evidence="2">F-box domain, Leucine-rich repeat domain, L domain-like protein</fullName>
    </submittedName>
</protein>
<dbReference type="InterPro" id="IPR032675">
    <property type="entry name" value="LRR_dom_sf"/>
</dbReference>
<name>A0A2U1QD70_ARTAN</name>
<dbReference type="SUPFAM" id="SSF81383">
    <property type="entry name" value="F-box domain"/>
    <property type="match status" value="1"/>
</dbReference>
<organism evidence="2 3">
    <name type="scientific">Artemisia annua</name>
    <name type="common">Sweet wormwood</name>
    <dbReference type="NCBI Taxonomy" id="35608"/>
    <lineage>
        <taxon>Eukaryota</taxon>
        <taxon>Viridiplantae</taxon>
        <taxon>Streptophyta</taxon>
        <taxon>Embryophyta</taxon>
        <taxon>Tracheophyta</taxon>
        <taxon>Spermatophyta</taxon>
        <taxon>Magnoliopsida</taxon>
        <taxon>eudicotyledons</taxon>
        <taxon>Gunneridae</taxon>
        <taxon>Pentapetalae</taxon>
        <taxon>asterids</taxon>
        <taxon>campanulids</taxon>
        <taxon>Asterales</taxon>
        <taxon>Asteraceae</taxon>
        <taxon>Asteroideae</taxon>
        <taxon>Anthemideae</taxon>
        <taxon>Artemisiinae</taxon>
        <taxon>Artemisia</taxon>
    </lineage>
</organism>
<dbReference type="Pfam" id="PF24758">
    <property type="entry name" value="LRR_At5g56370"/>
    <property type="match status" value="1"/>
</dbReference>
<evidence type="ECO:0000313" key="3">
    <source>
        <dbReference type="Proteomes" id="UP000245207"/>
    </source>
</evidence>
<reference evidence="2 3" key="1">
    <citation type="journal article" date="2018" name="Mol. Plant">
        <title>The genome of Artemisia annua provides insight into the evolution of Asteraceae family and artemisinin biosynthesis.</title>
        <authorList>
            <person name="Shen Q."/>
            <person name="Zhang L."/>
            <person name="Liao Z."/>
            <person name="Wang S."/>
            <person name="Yan T."/>
            <person name="Shi P."/>
            <person name="Liu M."/>
            <person name="Fu X."/>
            <person name="Pan Q."/>
            <person name="Wang Y."/>
            <person name="Lv Z."/>
            <person name="Lu X."/>
            <person name="Zhang F."/>
            <person name="Jiang W."/>
            <person name="Ma Y."/>
            <person name="Chen M."/>
            <person name="Hao X."/>
            <person name="Li L."/>
            <person name="Tang Y."/>
            <person name="Lv G."/>
            <person name="Zhou Y."/>
            <person name="Sun X."/>
            <person name="Brodelius P.E."/>
            <person name="Rose J.K.C."/>
            <person name="Tang K."/>
        </authorList>
    </citation>
    <scope>NUCLEOTIDE SEQUENCE [LARGE SCALE GENOMIC DNA]</scope>
    <source>
        <strain evidence="3">cv. Huhao1</strain>
        <tissue evidence="2">Leaf</tissue>
    </source>
</reference>
<sequence length="569" mass="65873">MNLTESSKKMESTIDTVDRISLLPEFIVHRILSDLLDSPEALVRMSVLSKDWFALTASFPILNFHKKNILSVLFGRKDFEWDDDYMRDTFLKYVAYTTSRFCKQNVSAHTLTIFTGPVVPAEVEIIEDCLESVLKKGLRALEIRIKYDQNMPMLRLPNTLLSAYALTSLTIDQCKLPSSLMVDVVKFKSLKLLSLSFIPIDEGVIEYLTTSCPLLEEIYLGYCYGFTTFCVYRHHTLRKVQIFCKSRLERIDIEAPNLRYFHLRNNKDEAPSMNMASCNKLTTFCYQGSSLKSFSDLLSNFPIIENLSLGLTSPCNHMKVSNHSLRRFELRSNCDLEEIDINTPNLLLFEYYGKLDRFIYIPFHRKELSKSKGCMKCYPDDESVDTLWFQKLRRFLDRSNIFKVLKLILEKMGSIDVEELKGIKSPPYVLEHVELAVYPIRLSSFPPILDAVLWCCRPHSLTLNLSMYADKYHVVQITYEALLQQEDEGHPNTRIQFVLSYFCEGKQRFFSDLTLVLKALSIDQSICGITFKKEKGAVFTFYISYFYIHVYNTSIHPHVNIRTVVPEAG</sequence>
<dbReference type="OrthoDB" id="1715543at2759"/>
<dbReference type="Gene3D" id="3.80.10.10">
    <property type="entry name" value="Ribonuclease Inhibitor"/>
    <property type="match status" value="1"/>
</dbReference>
<keyword evidence="3" id="KW-1185">Reference proteome</keyword>
<comment type="caution">
    <text evidence="2">The sequence shown here is derived from an EMBL/GenBank/DDBJ whole genome shotgun (WGS) entry which is preliminary data.</text>
</comment>
<dbReference type="InterPro" id="IPR053772">
    <property type="entry name" value="At1g61320/At1g61330-like"/>
</dbReference>